<comment type="caution">
    <text evidence="1">The sequence shown here is derived from an EMBL/GenBank/DDBJ whole genome shotgun (WGS) entry which is preliminary data.</text>
</comment>
<proteinExistence type="predicted"/>
<organism evidence="1 2">
    <name type="scientific">Thalassiosira oceanica</name>
    <name type="common">Marine diatom</name>
    <dbReference type="NCBI Taxonomy" id="159749"/>
    <lineage>
        <taxon>Eukaryota</taxon>
        <taxon>Sar</taxon>
        <taxon>Stramenopiles</taxon>
        <taxon>Ochrophyta</taxon>
        <taxon>Bacillariophyta</taxon>
        <taxon>Coscinodiscophyceae</taxon>
        <taxon>Thalassiosirophycidae</taxon>
        <taxon>Thalassiosirales</taxon>
        <taxon>Thalassiosiraceae</taxon>
        <taxon>Thalassiosira</taxon>
    </lineage>
</organism>
<keyword evidence="2" id="KW-1185">Reference proteome</keyword>
<evidence type="ECO:0000313" key="1">
    <source>
        <dbReference type="EMBL" id="EJK72854.1"/>
    </source>
</evidence>
<accession>K0T6Z5</accession>
<sequence length="216" mass="24119">MGNPVEARSSALGTARLHHVPSIALPEGSACILSRELSAVPEIGEAGPTPTPRDKYKKGRKISDSMLPRRNESYRSSARTTRQVWREKRINNRGRHSSSMVIFRRDKIQQAHNSTGSWLAEKLGKSPFHANVLAAIAKPSFCNCQYMMLTFGWAMTNFAPPIPEQASLAGRRGRFESKSNVTITYILHHYETISFIPASCASATIHFEIQSSRRHV</sequence>
<reference evidence="1 2" key="1">
    <citation type="journal article" date="2012" name="Genome Biol.">
        <title>Genome and low-iron response of an oceanic diatom adapted to chronic iron limitation.</title>
        <authorList>
            <person name="Lommer M."/>
            <person name="Specht M."/>
            <person name="Roy A.S."/>
            <person name="Kraemer L."/>
            <person name="Andreson R."/>
            <person name="Gutowska M.A."/>
            <person name="Wolf J."/>
            <person name="Bergner S.V."/>
            <person name="Schilhabel M.B."/>
            <person name="Klostermeier U.C."/>
            <person name="Beiko R.G."/>
            <person name="Rosenstiel P."/>
            <person name="Hippler M."/>
            <person name="Laroche J."/>
        </authorList>
    </citation>
    <scope>NUCLEOTIDE SEQUENCE [LARGE SCALE GENOMIC DNA]</scope>
    <source>
        <strain evidence="1 2">CCMP1005</strain>
    </source>
</reference>
<gene>
    <name evidence="1" type="ORF">THAOC_05574</name>
</gene>
<protein>
    <submittedName>
        <fullName evidence="1">Uncharacterized protein</fullName>
    </submittedName>
</protein>
<dbReference type="EMBL" id="AGNL01005210">
    <property type="protein sequence ID" value="EJK72854.1"/>
    <property type="molecule type" value="Genomic_DNA"/>
</dbReference>
<evidence type="ECO:0000313" key="2">
    <source>
        <dbReference type="Proteomes" id="UP000266841"/>
    </source>
</evidence>
<name>K0T6Z5_THAOC</name>
<dbReference type="Proteomes" id="UP000266841">
    <property type="component" value="Unassembled WGS sequence"/>
</dbReference>
<dbReference type="AlphaFoldDB" id="K0T6Z5"/>